<proteinExistence type="predicted"/>
<protein>
    <submittedName>
        <fullName evidence="1">Uncharacterized protein</fullName>
    </submittedName>
</protein>
<organism evidence="1 2">
    <name type="scientific">Burkholderia mayonis</name>
    <dbReference type="NCBI Taxonomy" id="1385591"/>
    <lineage>
        <taxon>Bacteria</taxon>
        <taxon>Pseudomonadati</taxon>
        <taxon>Pseudomonadota</taxon>
        <taxon>Betaproteobacteria</taxon>
        <taxon>Burkholderiales</taxon>
        <taxon>Burkholderiaceae</taxon>
        <taxon>Burkholderia</taxon>
        <taxon>pseudomallei group</taxon>
    </lineage>
</organism>
<reference evidence="1 2" key="1">
    <citation type="submission" date="2015-12" db="EMBL/GenBank/DDBJ databases">
        <title>Diversity of Burkholderia near neighbor genomes.</title>
        <authorList>
            <person name="Sahl J."/>
            <person name="Wagner D."/>
            <person name="Keim P."/>
        </authorList>
    </citation>
    <scope>NUCLEOTIDE SEQUENCE [LARGE SCALE GENOMIC DNA]</scope>
    <source>
        <strain evidence="1 2">BDU8</strain>
    </source>
</reference>
<gene>
    <name evidence="1" type="ORF">WS71_09790</name>
</gene>
<evidence type="ECO:0000313" key="1">
    <source>
        <dbReference type="EMBL" id="AOJ07570.1"/>
    </source>
</evidence>
<dbReference type="AlphaFoldDB" id="A0A1B4FV64"/>
<name>A0A1B4FV64_9BURK</name>
<dbReference type="EMBL" id="CP013388">
    <property type="protein sequence ID" value="AOJ07570.1"/>
    <property type="molecule type" value="Genomic_DNA"/>
</dbReference>
<sequence>MIGFARSAFSMPRLPSSTQLSTSEGDNKSYARLAAATVVLPWMMSSTSALLRFAVHRLMSSSILMLIAVSSSYDVSRFSLGQYSSLRCFRIRRTARSRTSGKTRLACCP</sequence>
<dbReference type="Proteomes" id="UP000067711">
    <property type="component" value="Chromosome 2"/>
</dbReference>
<evidence type="ECO:0000313" key="2">
    <source>
        <dbReference type="Proteomes" id="UP000067711"/>
    </source>
</evidence>
<accession>A0A1B4FV64</accession>